<accession>F2AW08</accession>
<protein>
    <submittedName>
        <fullName evidence="1">Uncharacterized protein</fullName>
    </submittedName>
</protein>
<dbReference type="EMBL" id="AFAR01000192">
    <property type="protein sequence ID" value="EGF26163.1"/>
    <property type="molecule type" value="Genomic_DNA"/>
</dbReference>
<reference evidence="1 2" key="1">
    <citation type="journal article" date="2013" name="Mar. Genomics">
        <title>Expression of sulfatases in Rhodopirellula baltica and the diversity of sulfatases in the genus Rhodopirellula.</title>
        <authorList>
            <person name="Wegner C.E."/>
            <person name="Richter-Heitmann T."/>
            <person name="Klindworth A."/>
            <person name="Klockow C."/>
            <person name="Richter M."/>
            <person name="Achstetter T."/>
            <person name="Glockner F.O."/>
            <person name="Harder J."/>
        </authorList>
    </citation>
    <scope>NUCLEOTIDE SEQUENCE [LARGE SCALE GENOMIC DNA]</scope>
    <source>
        <strain evidence="1 2">WH47</strain>
    </source>
</reference>
<organism evidence="1 2">
    <name type="scientific">Rhodopirellula baltica WH47</name>
    <dbReference type="NCBI Taxonomy" id="991778"/>
    <lineage>
        <taxon>Bacteria</taxon>
        <taxon>Pseudomonadati</taxon>
        <taxon>Planctomycetota</taxon>
        <taxon>Planctomycetia</taxon>
        <taxon>Pirellulales</taxon>
        <taxon>Pirellulaceae</taxon>
        <taxon>Rhodopirellula</taxon>
    </lineage>
</organism>
<dbReference type="Proteomes" id="UP000006222">
    <property type="component" value="Unassembled WGS sequence"/>
</dbReference>
<evidence type="ECO:0000313" key="2">
    <source>
        <dbReference type="Proteomes" id="UP000006222"/>
    </source>
</evidence>
<proteinExistence type="predicted"/>
<comment type="caution">
    <text evidence="1">The sequence shown here is derived from an EMBL/GenBank/DDBJ whole genome shotgun (WGS) entry which is preliminary data.</text>
</comment>
<gene>
    <name evidence="1" type="ORF">RBWH47_05876</name>
</gene>
<dbReference type="AlphaFoldDB" id="F2AW08"/>
<evidence type="ECO:0000313" key="1">
    <source>
        <dbReference type="EMBL" id="EGF26163.1"/>
    </source>
</evidence>
<sequence length="51" mass="5621">MDPFPARSQMRIQLCRGCASASRNCWSAQLPARFDAVRKKITVGGNLLKAV</sequence>
<name>F2AW08_RHOBT</name>